<dbReference type="AlphaFoldDB" id="A0A1Z5K8P0"/>
<keyword evidence="2" id="KW-1003">Cell membrane</keyword>
<dbReference type="Pfam" id="PF00892">
    <property type="entry name" value="EamA"/>
    <property type="match status" value="2"/>
</dbReference>
<dbReference type="SUPFAM" id="SSF103481">
    <property type="entry name" value="Multidrug resistance efflux transporter EmrE"/>
    <property type="match status" value="2"/>
</dbReference>
<dbReference type="PANTHER" id="PTHR42920:SF5">
    <property type="entry name" value="EAMA DOMAIN-CONTAINING PROTEIN"/>
    <property type="match status" value="1"/>
</dbReference>
<dbReference type="InterPro" id="IPR000620">
    <property type="entry name" value="EamA_dom"/>
</dbReference>
<accession>A0A1Z5K8P0</accession>
<dbReference type="InterPro" id="IPR051258">
    <property type="entry name" value="Diverse_Substrate_Transporter"/>
</dbReference>
<evidence type="ECO:0000256" key="3">
    <source>
        <dbReference type="ARBA" id="ARBA00022692"/>
    </source>
</evidence>
<feature type="transmembrane region" description="Helical" evidence="6">
    <location>
        <begin position="347"/>
        <end position="373"/>
    </location>
</feature>
<feature type="transmembrane region" description="Helical" evidence="6">
    <location>
        <begin position="311"/>
        <end position="335"/>
    </location>
</feature>
<evidence type="ECO:0000256" key="6">
    <source>
        <dbReference type="SAM" id="Phobius"/>
    </source>
</evidence>
<evidence type="ECO:0000256" key="1">
    <source>
        <dbReference type="ARBA" id="ARBA00004651"/>
    </source>
</evidence>
<dbReference type="InterPro" id="IPR037185">
    <property type="entry name" value="EmrE-like"/>
</dbReference>
<keyword evidence="3 6" id="KW-0812">Transmembrane</keyword>
<evidence type="ECO:0000256" key="2">
    <source>
        <dbReference type="ARBA" id="ARBA00022475"/>
    </source>
</evidence>
<dbReference type="PANTHER" id="PTHR42920">
    <property type="entry name" value="OS03G0707200 PROTEIN-RELATED"/>
    <property type="match status" value="1"/>
</dbReference>
<evidence type="ECO:0000313" key="9">
    <source>
        <dbReference type="Proteomes" id="UP000198406"/>
    </source>
</evidence>
<keyword evidence="9" id="KW-1185">Reference proteome</keyword>
<reference evidence="8 9" key="1">
    <citation type="journal article" date="2015" name="Plant Cell">
        <title>Oil accumulation by the oleaginous diatom Fistulifera solaris as revealed by the genome and transcriptome.</title>
        <authorList>
            <person name="Tanaka T."/>
            <person name="Maeda Y."/>
            <person name="Veluchamy A."/>
            <person name="Tanaka M."/>
            <person name="Abida H."/>
            <person name="Marechal E."/>
            <person name="Bowler C."/>
            <person name="Muto M."/>
            <person name="Sunaga Y."/>
            <person name="Tanaka M."/>
            <person name="Yoshino T."/>
            <person name="Taniguchi T."/>
            <person name="Fukuda Y."/>
            <person name="Nemoto M."/>
            <person name="Matsumoto M."/>
            <person name="Wong P.S."/>
            <person name="Aburatani S."/>
            <person name="Fujibuchi W."/>
        </authorList>
    </citation>
    <scope>NUCLEOTIDE SEQUENCE [LARGE SCALE GENOMIC DNA]</scope>
    <source>
        <strain evidence="8 9">JPCC DA0580</strain>
    </source>
</reference>
<feature type="transmembrane region" description="Helical" evidence="6">
    <location>
        <begin position="71"/>
        <end position="93"/>
    </location>
</feature>
<dbReference type="EMBL" id="BDSP01000184">
    <property type="protein sequence ID" value="GAX22619.1"/>
    <property type="molecule type" value="Genomic_DNA"/>
</dbReference>
<feature type="domain" description="EamA" evidence="7">
    <location>
        <begin position="317"/>
        <end position="466"/>
    </location>
</feature>
<protein>
    <recommendedName>
        <fullName evidence="7">EamA domain-containing protein</fullName>
    </recommendedName>
</protein>
<dbReference type="Proteomes" id="UP000198406">
    <property type="component" value="Unassembled WGS sequence"/>
</dbReference>
<feature type="transmembrane region" description="Helical" evidence="6">
    <location>
        <begin position="428"/>
        <end position="447"/>
    </location>
</feature>
<evidence type="ECO:0000256" key="5">
    <source>
        <dbReference type="ARBA" id="ARBA00023136"/>
    </source>
</evidence>
<proteinExistence type="predicted"/>
<evidence type="ECO:0000313" key="8">
    <source>
        <dbReference type="EMBL" id="GAX22619.1"/>
    </source>
</evidence>
<evidence type="ECO:0000259" key="7">
    <source>
        <dbReference type="Pfam" id="PF00892"/>
    </source>
</evidence>
<keyword evidence="5 6" id="KW-0472">Membrane</keyword>
<comment type="caution">
    <text evidence="8">The sequence shown here is derived from an EMBL/GenBank/DDBJ whole genome shotgun (WGS) entry which is preliminary data.</text>
</comment>
<comment type="subcellular location">
    <subcellularLocation>
        <location evidence="1">Cell membrane</location>
        <topology evidence="1">Multi-pass membrane protein</topology>
    </subcellularLocation>
</comment>
<feature type="transmembrane region" description="Helical" evidence="6">
    <location>
        <begin position="393"/>
        <end position="416"/>
    </location>
</feature>
<organism evidence="8 9">
    <name type="scientific">Fistulifera solaris</name>
    <name type="common">Oleaginous diatom</name>
    <dbReference type="NCBI Taxonomy" id="1519565"/>
    <lineage>
        <taxon>Eukaryota</taxon>
        <taxon>Sar</taxon>
        <taxon>Stramenopiles</taxon>
        <taxon>Ochrophyta</taxon>
        <taxon>Bacillariophyta</taxon>
        <taxon>Bacillariophyceae</taxon>
        <taxon>Bacillariophycidae</taxon>
        <taxon>Naviculales</taxon>
        <taxon>Naviculaceae</taxon>
        <taxon>Fistulifera</taxon>
    </lineage>
</organism>
<dbReference type="InParanoid" id="A0A1Z5K8P0"/>
<gene>
    <name evidence="8" type="ORF">FisN_14Hh255</name>
</gene>
<sequence length="486" mass="53049">MPSISVGSKGLVQNFWTNTEFRRRRSLGSNVDRQKDTLVAIKHPPEVRRPSLSQCKASWHSHKNQTAENKFFSTMTMITSLIPYSVILTALWWGTPSEAFIIDHQSRITPLPIFRSTLPFPRKRKQYGVDENLMFYNRQSQLSSTLRNMETPKHDANPDNSLWETILSTYLGPRIILALLAASYATNFPLGSIMNEQLPASAATTGRMVLAALALSPFVPRLTPSLRIPAVLCGCFTAAGYITQSLALVEIDPARVSFLGSATVLWCPLLELWIDKKPMGLKESPQTWLAAILCMAGVASLELTADTLQNASFSITAGDVLALLQAVGFGTGVFWTSRMLAKEPDQALPVTATLVATTSFVSMLWSLADGWMFTNPDWQNTLALPGLLLNPDMALVAGAIVWTGLISTSLTFWVELMALGRINPSEASVILASEPLWAALFAAVFLGQSLSPSDALGGALIVSACLANAFLGPESFAWMWSKKPPR</sequence>
<name>A0A1Z5K8P0_FISSO</name>
<keyword evidence="4 6" id="KW-1133">Transmembrane helix</keyword>
<dbReference type="OrthoDB" id="2017960at2759"/>
<feature type="domain" description="EamA" evidence="7">
    <location>
        <begin position="175"/>
        <end position="299"/>
    </location>
</feature>
<feature type="transmembrane region" description="Helical" evidence="6">
    <location>
        <begin position="459"/>
        <end position="480"/>
    </location>
</feature>
<dbReference type="GO" id="GO:0005886">
    <property type="term" value="C:plasma membrane"/>
    <property type="evidence" value="ECO:0007669"/>
    <property type="project" value="UniProtKB-SubCell"/>
</dbReference>
<evidence type="ECO:0000256" key="4">
    <source>
        <dbReference type="ARBA" id="ARBA00022989"/>
    </source>
</evidence>